<keyword evidence="5" id="KW-0106">Calcium</keyword>
<dbReference type="Gene3D" id="1.10.238.10">
    <property type="entry name" value="EF-hand"/>
    <property type="match status" value="1"/>
</dbReference>
<proteinExistence type="predicted"/>
<dbReference type="EMBL" id="KK100745">
    <property type="protein sequence ID" value="KIZ04000.1"/>
    <property type="molecule type" value="Genomic_DNA"/>
</dbReference>
<dbReference type="GO" id="GO:0048306">
    <property type="term" value="F:calcium-dependent protein binding"/>
    <property type="evidence" value="ECO:0007669"/>
    <property type="project" value="UniProtKB-ARBA"/>
</dbReference>
<evidence type="ECO:0000256" key="1">
    <source>
        <dbReference type="ARBA" id="ARBA00004496"/>
    </source>
</evidence>
<evidence type="ECO:0000313" key="7">
    <source>
        <dbReference type="EMBL" id="KIZ04000.1"/>
    </source>
</evidence>
<dbReference type="SUPFAM" id="SSF47473">
    <property type="entry name" value="EF-hand"/>
    <property type="match status" value="1"/>
</dbReference>
<dbReference type="InterPro" id="IPR002048">
    <property type="entry name" value="EF_hand_dom"/>
</dbReference>
<keyword evidence="2" id="KW-0963">Cytoplasm</keyword>
<feature type="domain" description="EF-hand" evidence="6">
    <location>
        <begin position="27"/>
        <end position="62"/>
    </location>
</feature>
<accession>A0A0D2MMI8</accession>
<dbReference type="PANTHER" id="PTHR46212">
    <property type="entry name" value="PEFLIN"/>
    <property type="match status" value="1"/>
</dbReference>
<dbReference type="InterPro" id="IPR018247">
    <property type="entry name" value="EF_Hand_1_Ca_BS"/>
</dbReference>
<keyword evidence="8" id="KW-1185">Reference proteome</keyword>
<dbReference type="PROSITE" id="PS00018">
    <property type="entry name" value="EF_HAND_1"/>
    <property type="match status" value="4"/>
</dbReference>
<evidence type="ECO:0000256" key="2">
    <source>
        <dbReference type="ARBA" id="ARBA00022490"/>
    </source>
</evidence>
<dbReference type="InterPro" id="IPR011992">
    <property type="entry name" value="EF-hand-dom_pair"/>
</dbReference>
<name>A0A0D2MMI8_9CHLO</name>
<dbReference type="Proteomes" id="UP000054498">
    <property type="component" value="Unassembled WGS sequence"/>
</dbReference>
<gene>
    <name evidence="7" type="ORF">MNEG_3963</name>
</gene>
<comment type="subcellular location">
    <subcellularLocation>
        <location evidence="1">Cytoplasm</location>
    </subcellularLocation>
</comment>
<dbReference type="GeneID" id="25736841"/>
<feature type="domain" description="EF-hand" evidence="6">
    <location>
        <begin position="1"/>
        <end position="26"/>
    </location>
</feature>
<organism evidence="7 8">
    <name type="scientific">Monoraphidium neglectum</name>
    <dbReference type="NCBI Taxonomy" id="145388"/>
    <lineage>
        <taxon>Eukaryota</taxon>
        <taxon>Viridiplantae</taxon>
        <taxon>Chlorophyta</taxon>
        <taxon>core chlorophytes</taxon>
        <taxon>Chlorophyceae</taxon>
        <taxon>CS clade</taxon>
        <taxon>Sphaeropleales</taxon>
        <taxon>Selenastraceae</taxon>
        <taxon>Monoraphidium</taxon>
    </lineage>
</organism>
<dbReference type="InterPro" id="IPR051426">
    <property type="entry name" value="Peflin/Sorcin_CaBP"/>
</dbReference>
<dbReference type="PANTHER" id="PTHR46212:SF3">
    <property type="entry name" value="GH27120P"/>
    <property type="match status" value="1"/>
</dbReference>
<evidence type="ECO:0000256" key="3">
    <source>
        <dbReference type="ARBA" id="ARBA00022723"/>
    </source>
</evidence>
<dbReference type="GO" id="GO:0005737">
    <property type="term" value="C:cytoplasm"/>
    <property type="evidence" value="ECO:0007669"/>
    <property type="project" value="UniProtKB-SubCell"/>
</dbReference>
<dbReference type="RefSeq" id="XP_013903019.1">
    <property type="nucleotide sequence ID" value="XM_014047565.1"/>
</dbReference>
<protein>
    <recommendedName>
        <fullName evidence="6">EF-hand domain-containing protein</fullName>
    </recommendedName>
</protein>
<evidence type="ECO:0000259" key="6">
    <source>
        <dbReference type="PROSITE" id="PS50222"/>
    </source>
</evidence>
<dbReference type="PROSITE" id="PS50222">
    <property type="entry name" value="EF_HAND_2"/>
    <property type="match status" value="3"/>
</dbReference>
<reference evidence="7 8" key="1">
    <citation type="journal article" date="2013" name="BMC Genomics">
        <title>Reconstruction of the lipid metabolism for the microalga Monoraphidium neglectum from its genome sequence reveals characteristics suitable for biofuel production.</title>
        <authorList>
            <person name="Bogen C."/>
            <person name="Al-Dilaimi A."/>
            <person name="Albersmeier A."/>
            <person name="Wichmann J."/>
            <person name="Grundmann M."/>
            <person name="Rupp O."/>
            <person name="Lauersen K.J."/>
            <person name="Blifernez-Klassen O."/>
            <person name="Kalinowski J."/>
            <person name="Goesmann A."/>
            <person name="Mussgnug J.H."/>
            <person name="Kruse O."/>
        </authorList>
    </citation>
    <scope>NUCLEOTIDE SEQUENCE [LARGE SCALE GENOMIC DNA]</scope>
    <source>
        <strain evidence="7 8">SAG 48.87</strain>
    </source>
</reference>
<keyword evidence="3" id="KW-0479">Metal-binding</keyword>
<keyword evidence="4" id="KW-0677">Repeat</keyword>
<evidence type="ECO:0000256" key="5">
    <source>
        <dbReference type="ARBA" id="ARBA00022837"/>
    </source>
</evidence>
<evidence type="ECO:0000256" key="4">
    <source>
        <dbReference type="ARBA" id="ARBA00022737"/>
    </source>
</evidence>
<dbReference type="AlphaFoldDB" id="A0A0D2MMI8"/>
<dbReference type="GO" id="GO:0005509">
    <property type="term" value="F:calcium ion binding"/>
    <property type="evidence" value="ECO:0007669"/>
    <property type="project" value="InterPro"/>
</dbReference>
<dbReference type="STRING" id="145388.A0A0D2MMI8"/>
<sequence>MAIDKDSNGRLTAMELQAALQLGGLNFSLATVAHIIRIHDRSNSGSITFDEFSKLHEFLTNVQHSFEYFDQDRSNSLSYDEIFNALTHAGYQLDRPALQAVFQRFDPSRSGALGLTEFLALTLFLRSATATFNCSCFG</sequence>
<dbReference type="Pfam" id="PF13499">
    <property type="entry name" value="EF-hand_7"/>
    <property type="match status" value="2"/>
</dbReference>
<evidence type="ECO:0000313" key="8">
    <source>
        <dbReference type="Proteomes" id="UP000054498"/>
    </source>
</evidence>
<feature type="domain" description="EF-hand" evidence="6">
    <location>
        <begin position="66"/>
        <end position="92"/>
    </location>
</feature>
<dbReference type="KEGG" id="mng:MNEG_3963"/>
<dbReference type="OrthoDB" id="186625at2759"/>